<gene>
    <name evidence="2" type="ORF">Syun_009820</name>
</gene>
<protein>
    <recommendedName>
        <fullName evidence="4">Pentatricopeptide repeat-containing protein</fullName>
    </recommendedName>
</protein>
<keyword evidence="3" id="KW-1185">Reference proteome</keyword>
<dbReference type="GO" id="GO:0009451">
    <property type="term" value="P:RNA modification"/>
    <property type="evidence" value="ECO:0007669"/>
    <property type="project" value="InterPro"/>
</dbReference>
<proteinExistence type="predicted"/>
<evidence type="ECO:0008006" key="4">
    <source>
        <dbReference type="Google" id="ProtNLM"/>
    </source>
</evidence>
<dbReference type="PANTHER" id="PTHR47926">
    <property type="entry name" value="PENTATRICOPEPTIDE REPEAT-CONTAINING PROTEIN"/>
    <property type="match status" value="1"/>
</dbReference>
<organism evidence="2 3">
    <name type="scientific">Stephania yunnanensis</name>
    <dbReference type="NCBI Taxonomy" id="152371"/>
    <lineage>
        <taxon>Eukaryota</taxon>
        <taxon>Viridiplantae</taxon>
        <taxon>Streptophyta</taxon>
        <taxon>Embryophyta</taxon>
        <taxon>Tracheophyta</taxon>
        <taxon>Spermatophyta</taxon>
        <taxon>Magnoliopsida</taxon>
        <taxon>Ranunculales</taxon>
        <taxon>Menispermaceae</taxon>
        <taxon>Menispermoideae</taxon>
        <taxon>Cissampelideae</taxon>
        <taxon>Stephania</taxon>
    </lineage>
</organism>
<sequence length="123" mass="13763">MAFVHVSHFQDDVDYTSSSSSLHKKHIILLNAPPLPSIPSSMKDNMTEEKVPTIVILTLSHSGLVREARDYMDSISSIYGVDPIIDHYNGMVDIYSRAGQLEEALKLIQSMPFEPDVMNRSLS</sequence>
<dbReference type="Proteomes" id="UP001420932">
    <property type="component" value="Unassembled WGS sequence"/>
</dbReference>
<reference evidence="2 3" key="1">
    <citation type="submission" date="2024-01" db="EMBL/GenBank/DDBJ databases">
        <title>Genome assemblies of Stephania.</title>
        <authorList>
            <person name="Yang L."/>
        </authorList>
    </citation>
    <scope>NUCLEOTIDE SEQUENCE [LARGE SCALE GENOMIC DNA]</scope>
    <source>
        <strain evidence="2">YNDBR</strain>
        <tissue evidence="2">Leaf</tissue>
    </source>
</reference>
<dbReference type="Pfam" id="PF01535">
    <property type="entry name" value="PPR"/>
    <property type="match status" value="1"/>
</dbReference>
<accession>A0AAP0PSN2</accession>
<dbReference type="Gene3D" id="1.25.40.10">
    <property type="entry name" value="Tetratricopeptide repeat domain"/>
    <property type="match status" value="1"/>
</dbReference>
<dbReference type="InterPro" id="IPR002885">
    <property type="entry name" value="PPR_rpt"/>
</dbReference>
<evidence type="ECO:0000256" key="1">
    <source>
        <dbReference type="ARBA" id="ARBA00022737"/>
    </source>
</evidence>
<dbReference type="InterPro" id="IPR011990">
    <property type="entry name" value="TPR-like_helical_dom_sf"/>
</dbReference>
<evidence type="ECO:0000313" key="2">
    <source>
        <dbReference type="EMBL" id="KAK9151511.1"/>
    </source>
</evidence>
<dbReference type="PANTHER" id="PTHR47926:SF378">
    <property type="entry name" value="PENTATRICOPEPTIDE REPEAT (PPR) SUPERFAMILY PROTEIN"/>
    <property type="match status" value="1"/>
</dbReference>
<dbReference type="GO" id="GO:0003723">
    <property type="term" value="F:RNA binding"/>
    <property type="evidence" value="ECO:0007669"/>
    <property type="project" value="InterPro"/>
</dbReference>
<evidence type="ECO:0000313" key="3">
    <source>
        <dbReference type="Proteomes" id="UP001420932"/>
    </source>
</evidence>
<keyword evidence="1" id="KW-0677">Repeat</keyword>
<dbReference type="EMBL" id="JBBNAF010000004">
    <property type="protein sequence ID" value="KAK9151511.1"/>
    <property type="molecule type" value="Genomic_DNA"/>
</dbReference>
<dbReference type="InterPro" id="IPR046960">
    <property type="entry name" value="PPR_At4g14850-like_plant"/>
</dbReference>
<name>A0AAP0PSN2_9MAGN</name>
<dbReference type="AlphaFoldDB" id="A0AAP0PSN2"/>
<dbReference type="NCBIfam" id="TIGR00756">
    <property type="entry name" value="PPR"/>
    <property type="match status" value="1"/>
</dbReference>
<comment type="caution">
    <text evidence="2">The sequence shown here is derived from an EMBL/GenBank/DDBJ whole genome shotgun (WGS) entry which is preliminary data.</text>
</comment>